<dbReference type="PROSITE" id="PS50111">
    <property type="entry name" value="CHEMOTAXIS_TRANSDUC_2"/>
    <property type="match status" value="1"/>
</dbReference>
<evidence type="ECO:0000313" key="4">
    <source>
        <dbReference type="EMBL" id="WOB09835.1"/>
    </source>
</evidence>
<dbReference type="Pfam" id="PF00015">
    <property type="entry name" value="MCPsignal"/>
    <property type="match status" value="1"/>
</dbReference>
<evidence type="ECO:0000313" key="5">
    <source>
        <dbReference type="Proteomes" id="UP001303946"/>
    </source>
</evidence>
<name>A0ABZ0CXZ2_9BURK</name>
<dbReference type="PANTHER" id="PTHR32089">
    <property type="entry name" value="METHYL-ACCEPTING CHEMOTAXIS PROTEIN MCPB"/>
    <property type="match status" value="1"/>
</dbReference>
<dbReference type="RefSeq" id="WP_316702709.1">
    <property type="nucleotide sequence ID" value="NZ_CP136336.1"/>
</dbReference>
<reference evidence="4 5" key="1">
    <citation type="submission" date="2023-10" db="EMBL/GenBank/DDBJ databases">
        <title>Bacteria for the degradation of biodegradable plastic PBAT(Polybutylene adipate terephthalate).</title>
        <authorList>
            <person name="Weon H.-Y."/>
            <person name="Yeon J."/>
        </authorList>
    </citation>
    <scope>NUCLEOTIDE SEQUENCE [LARGE SCALE GENOMIC DNA]</scope>
    <source>
        <strain evidence="4 5">SBD 7-3</strain>
    </source>
</reference>
<evidence type="ECO:0000256" key="1">
    <source>
        <dbReference type="ARBA" id="ARBA00023224"/>
    </source>
</evidence>
<evidence type="ECO:0000259" key="3">
    <source>
        <dbReference type="PROSITE" id="PS50111"/>
    </source>
</evidence>
<dbReference type="SUPFAM" id="SSF58104">
    <property type="entry name" value="Methyl-accepting chemotaxis protein (MCP) signaling domain"/>
    <property type="match status" value="1"/>
</dbReference>
<protein>
    <submittedName>
        <fullName evidence="4">Methyl-accepting chemotaxis protein</fullName>
    </submittedName>
</protein>
<dbReference type="InterPro" id="IPR004089">
    <property type="entry name" value="MCPsignal_dom"/>
</dbReference>
<sequence length="243" mass="26533">MTVVSLALLALGLVIGAGTTFWWGRKRTAEAVELARTTAVQAVEQASAVTVAELQRQLEEQARSAAAERAALEAQHHEQHRTHQMLLKTVSSGTQTLKNHALEGADRLGGTIDKLLGLIETFERWNDELNQLLQHNREMHSKNDEFAQIVNQVIIVALNASIEAARAGDQGRGFAVVAAEVRDLATRADKLSKDYRSNLYKNDLITGATFQDLQAGGKMIMGALNELRLLNGKTRQAVMAEAA</sequence>
<dbReference type="PANTHER" id="PTHR32089:SF112">
    <property type="entry name" value="LYSOZYME-LIKE PROTEIN-RELATED"/>
    <property type="match status" value="1"/>
</dbReference>
<keyword evidence="5" id="KW-1185">Reference proteome</keyword>
<dbReference type="Gene3D" id="1.10.287.950">
    <property type="entry name" value="Methyl-accepting chemotaxis protein"/>
    <property type="match status" value="1"/>
</dbReference>
<keyword evidence="1 2" id="KW-0807">Transducer</keyword>
<organism evidence="4 5">
    <name type="scientific">Piscinibacter gummiphilus</name>
    <dbReference type="NCBI Taxonomy" id="946333"/>
    <lineage>
        <taxon>Bacteria</taxon>
        <taxon>Pseudomonadati</taxon>
        <taxon>Pseudomonadota</taxon>
        <taxon>Betaproteobacteria</taxon>
        <taxon>Burkholderiales</taxon>
        <taxon>Sphaerotilaceae</taxon>
        <taxon>Piscinibacter</taxon>
    </lineage>
</organism>
<dbReference type="EMBL" id="CP136336">
    <property type="protein sequence ID" value="WOB09835.1"/>
    <property type="molecule type" value="Genomic_DNA"/>
</dbReference>
<feature type="domain" description="Methyl-accepting transducer" evidence="3">
    <location>
        <begin position="36"/>
        <end position="197"/>
    </location>
</feature>
<gene>
    <name evidence="4" type="ORF">RXV79_07150</name>
</gene>
<accession>A0ABZ0CXZ2</accession>
<dbReference type="Proteomes" id="UP001303946">
    <property type="component" value="Chromosome"/>
</dbReference>
<evidence type="ECO:0000256" key="2">
    <source>
        <dbReference type="PROSITE-ProRule" id="PRU00284"/>
    </source>
</evidence>
<proteinExistence type="predicted"/>